<keyword evidence="7" id="KW-0732">Signal</keyword>
<feature type="domain" description="PPIase FKBP-type" evidence="8">
    <location>
        <begin position="152"/>
        <end position="239"/>
    </location>
</feature>
<evidence type="ECO:0000259" key="8">
    <source>
        <dbReference type="PROSITE" id="PS50059"/>
    </source>
</evidence>
<dbReference type="InterPro" id="IPR001179">
    <property type="entry name" value="PPIase_FKBP_dom"/>
</dbReference>
<sequence>MSEILISTGLFIFFLLVALISQLTKSSTSEENIDSLYTMRKSSNPVNKVDNVLSSLTVDPDIPNPTLFIMAPTPIQNDTITNRNAKQNTDSLSKNIFNATSVKGPNTIDQDNGKKDIYNDDSMNSTTDEQTTYSGLRIQDVVTGTGDEATIGQTISVNYRGILEDGTEFDKRYARNPFTFALGTGQVIRGWDEGLQGMRVGGKRILIIPPNLAYGSRGAGSSIPPNANLVYEVQLLDIT</sequence>
<organism evidence="9">
    <name type="scientific">Paulinella micropora</name>
    <dbReference type="NCBI Taxonomy" id="1928728"/>
    <lineage>
        <taxon>Eukaryota</taxon>
        <taxon>Sar</taxon>
        <taxon>Rhizaria</taxon>
        <taxon>Cercozoa</taxon>
        <taxon>Imbricatea</taxon>
        <taxon>Silicofilosea</taxon>
        <taxon>Euglyphida</taxon>
        <taxon>Paulinellidae</taxon>
        <taxon>Paulinella</taxon>
    </lineage>
</organism>
<gene>
    <name evidence="9" type="primary">ytfC</name>
    <name evidence="9" type="ORF">PMNZ_048</name>
</gene>
<evidence type="ECO:0000256" key="4">
    <source>
        <dbReference type="ARBA" id="ARBA00023235"/>
    </source>
</evidence>
<evidence type="ECO:0000256" key="5">
    <source>
        <dbReference type="PROSITE-ProRule" id="PRU00277"/>
    </source>
</evidence>
<feature type="signal peptide" evidence="7">
    <location>
        <begin position="1"/>
        <end position="26"/>
    </location>
</feature>
<dbReference type="RefSeq" id="YP_009530322.1">
    <property type="nucleotide sequence ID" value="NC_039737.1"/>
</dbReference>
<feature type="region of interest" description="Disordered" evidence="6">
    <location>
        <begin position="103"/>
        <end position="128"/>
    </location>
</feature>
<dbReference type="Pfam" id="PF00254">
    <property type="entry name" value="FKBP_C"/>
    <property type="match status" value="1"/>
</dbReference>
<protein>
    <recommendedName>
        <fullName evidence="2 5">peptidylprolyl isomerase</fullName>
        <ecNumber evidence="2 5">5.2.1.8</ecNumber>
    </recommendedName>
</protein>
<evidence type="ECO:0000256" key="6">
    <source>
        <dbReference type="SAM" id="MobiDB-lite"/>
    </source>
</evidence>
<dbReference type="PROSITE" id="PS50059">
    <property type="entry name" value="FKBP_PPIASE"/>
    <property type="match status" value="1"/>
</dbReference>
<evidence type="ECO:0000313" key="9">
    <source>
        <dbReference type="EMBL" id="AXY63011.1"/>
    </source>
</evidence>
<proteinExistence type="predicted"/>
<feature type="chain" id="PRO_5017453741" description="peptidylprolyl isomerase" evidence="7">
    <location>
        <begin position="27"/>
        <end position="239"/>
    </location>
</feature>
<dbReference type="GeneID" id="38330920"/>
<comment type="catalytic activity">
    <reaction evidence="1 5">
        <text>[protein]-peptidylproline (omega=180) = [protein]-peptidylproline (omega=0)</text>
        <dbReference type="Rhea" id="RHEA:16237"/>
        <dbReference type="Rhea" id="RHEA-COMP:10747"/>
        <dbReference type="Rhea" id="RHEA-COMP:10748"/>
        <dbReference type="ChEBI" id="CHEBI:83833"/>
        <dbReference type="ChEBI" id="CHEBI:83834"/>
        <dbReference type="EC" id="5.2.1.8"/>
    </reaction>
</comment>
<keyword evidence="9" id="KW-0934">Plastid</keyword>
<evidence type="ECO:0000256" key="2">
    <source>
        <dbReference type="ARBA" id="ARBA00013194"/>
    </source>
</evidence>
<dbReference type="SUPFAM" id="SSF54534">
    <property type="entry name" value="FKBP-like"/>
    <property type="match status" value="1"/>
</dbReference>
<dbReference type="FunFam" id="3.10.50.40:FF:000006">
    <property type="entry name" value="Peptidyl-prolyl cis-trans isomerase"/>
    <property type="match status" value="1"/>
</dbReference>
<accession>A0A385HZD5</accession>
<keyword evidence="3 5" id="KW-0697">Rotamase</keyword>
<dbReference type="EMBL" id="MG976688">
    <property type="protein sequence ID" value="AXY63011.1"/>
    <property type="molecule type" value="Genomic_DNA"/>
</dbReference>
<evidence type="ECO:0000256" key="1">
    <source>
        <dbReference type="ARBA" id="ARBA00000971"/>
    </source>
</evidence>
<geneLocation type="plastid" evidence="9"/>
<dbReference type="GO" id="GO:0003755">
    <property type="term" value="F:peptidyl-prolyl cis-trans isomerase activity"/>
    <property type="evidence" value="ECO:0007669"/>
    <property type="project" value="UniProtKB-KW"/>
</dbReference>
<dbReference type="PANTHER" id="PTHR43811">
    <property type="entry name" value="FKBP-TYPE PEPTIDYL-PROLYL CIS-TRANS ISOMERASE FKPA"/>
    <property type="match status" value="1"/>
</dbReference>
<dbReference type="AlphaFoldDB" id="A0A385HZD5"/>
<evidence type="ECO:0000256" key="7">
    <source>
        <dbReference type="SAM" id="SignalP"/>
    </source>
</evidence>
<dbReference type="EC" id="5.2.1.8" evidence="2 5"/>
<dbReference type="PANTHER" id="PTHR43811:SF19">
    <property type="entry name" value="39 KDA FK506-BINDING NUCLEAR PROTEIN"/>
    <property type="match status" value="1"/>
</dbReference>
<dbReference type="InterPro" id="IPR046357">
    <property type="entry name" value="PPIase_dom_sf"/>
</dbReference>
<reference evidence="9" key="1">
    <citation type="submission" date="2018-02" db="EMBL/GenBank/DDBJ databases">
        <title>Genome reduction pattern in chromatophore genome of Paulinella.</title>
        <authorList>
            <person name="Lhee D."/>
            <person name="Yoon H.S."/>
        </authorList>
    </citation>
    <scope>NUCLEOTIDE SEQUENCE</scope>
    <source>
        <strain evidence="9">NZ27</strain>
    </source>
</reference>
<keyword evidence="4 5" id="KW-0413">Isomerase</keyword>
<name>A0A385HZD5_9EUKA</name>
<dbReference type="Gene3D" id="3.10.50.40">
    <property type="match status" value="1"/>
</dbReference>
<evidence type="ECO:0000256" key="3">
    <source>
        <dbReference type="ARBA" id="ARBA00023110"/>
    </source>
</evidence>